<accession>U7QRV5</accession>
<comment type="caution">
    <text evidence="1">The sequence shown here is derived from an EMBL/GenBank/DDBJ whole genome shotgun (WGS) entry which is preliminary data.</text>
</comment>
<dbReference type="PATRIC" id="fig|1389415.4.peg.4667"/>
<dbReference type="Proteomes" id="UP000017133">
    <property type="component" value="Unassembled WGS sequence"/>
</dbReference>
<sequence>MNLKGNYMKNDEKIIESIFSELFDDNLPRYQNSLTSPMDNNDDVYAKARKALSKLDEKDKTAIFNFFKVVISDTSSTIFGTIDGSHFPPNIDGDFTLTYEDEEIQGSLQDLFIEKAENKGIFN</sequence>
<keyword evidence="2" id="KW-1185">Reference proteome</keyword>
<protein>
    <submittedName>
        <fullName evidence="1">Uncharacterized protein</fullName>
    </submittedName>
</protein>
<reference evidence="1 2" key="1">
    <citation type="submission" date="2013-10" db="EMBL/GenBank/DDBJ databases">
        <title>Whole Genome Shotgun Sequence of Photorhabdus temperata J3.</title>
        <authorList>
            <person name="Park G.-S."/>
            <person name="Hong S.-J."/>
            <person name="Shin J.-H."/>
        </authorList>
    </citation>
    <scope>NUCLEOTIDE SEQUENCE [LARGE SCALE GENOMIC DNA]</scope>
    <source>
        <strain evidence="1 2">J3</strain>
    </source>
</reference>
<proteinExistence type="predicted"/>
<evidence type="ECO:0000313" key="1">
    <source>
        <dbReference type="EMBL" id="ERT10709.1"/>
    </source>
</evidence>
<dbReference type="AlphaFoldDB" id="U7QRV5"/>
<name>U7QRV5_PHOTE</name>
<gene>
    <name evidence="1" type="ORF">O185_23370</name>
</gene>
<organism evidence="1 2">
    <name type="scientific">Photorhabdus temperata J3</name>
    <dbReference type="NCBI Taxonomy" id="1389415"/>
    <lineage>
        <taxon>Bacteria</taxon>
        <taxon>Pseudomonadati</taxon>
        <taxon>Pseudomonadota</taxon>
        <taxon>Gammaproteobacteria</taxon>
        <taxon>Enterobacterales</taxon>
        <taxon>Morganellaceae</taxon>
        <taxon>Photorhabdus</taxon>
    </lineage>
</organism>
<evidence type="ECO:0000313" key="2">
    <source>
        <dbReference type="Proteomes" id="UP000017133"/>
    </source>
</evidence>
<dbReference type="EMBL" id="AXDT01000277">
    <property type="protein sequence ID" value="ERT10709.1"/>
    <property type="molecule type" value="Genomic_DNA"/>
</dbReference>